<dbReference type="STRING" id="104452.A0A0L7LSG1"/>
<evidence type="ECO:0000313" key="3">
    <source>
        <dbReference type="EMBL" id="KOB78413.1"/>
    </source>
</evidence>
<dbReference type="InterPro" id="IPR045866">
    <property type="entry name" value="FAM210A/B-like"/>
</dbReference>
<dbReference type="PANTHER" id="PTHR21377:SF0">
    <property type="entry name" value="PROTEIN FAM210B, MITOCHONDRIAL"/>
    <property type="match status" value="1"/>
</dbReference>
<dbReference type="EMBL" id="JTDY01000181">
    <property type="protein sequence ID" value="KOB78413.1"/>
    <property type="molecule type" value="Genomic_DNA"/>
</dbReference>
<dbReference type="InterPro" id="IPR009688">
    <property type="entry name" value="FAM210A/B-like_dom"/>
</dbReference>
<feature type="transmembrane region" description="Helical" evidence="1">
    <location>
        <begin position="176"/>
        <end position="199"/>
    </location>
</feature>
<keyword evidence="1" id="KW-0812">Transmembrane</keyword>
<organism evidence="3 4">
    <name type="scientific">Operophtera brumata</name>
    <name type="common">Winter moth</name>
    <name type="synonym">Phalaena brumata</name>
    <dbReference type="NCBI Taxonomy" id="104452"/>
    <lineage>
        <taxon>Eukaryota</taxon>
        <taxon>Metazoa</taxon>
        <taxon>Ecdysozoa</taxon>
        <taxon>Arthropoda</taxon>
        <taxon>Hexapoda</taxon>
        <taxon>Insecta</taxon>
        <taxon>Pterygota</taxon>
        <taxon>Neoptera</taxon>
        <taxon>Endopterygota</taxon>
        <taxon>Lepidoptera</taxon>
        <taxon>Glossata</taxon>
        <taxon>Ditrysia</taxon>
        <taxon>Geometroidea</taxon>
        <taxon>Geometridae</taxon>
        <taxon>Larentiinae</taxon>
        <taxon>Operophtera</taxon>
    </lineage>
</organism>
<keyword evidence="1" id="KW-0472">Membrane</keyword>
<keyword evidence="4" id="KW-1185">Reference proteome</keyword>
<dbReference type="GO" id="GO:0005739">
    <property type="term" value="C:mitochondrion"/>
    <property type="evidence" value="ECO:0007669"/>
    <property type="project" value="TreeGrafter"/>
</dbReference>
<gene>
    <name evidence="3" type="ORF">OBRU01_01001</name>
</gene>
<feature type="domain" description="DUF1279" evidence="2">
    <location>
        <begin position="167"/>
        <end position="254"/>
    </location>
</feature>
<evidence type="ECO:0000256" key="1">
    <source>
        <dbReference type="SAM" id="Phobius"/>
    </source>
</evidence>
<sequence length="273" mass="29926">KSQSAVQDLHNTIVMRFPQVTALKLPTNVVDINASEMGRFSPHRERDISGPVINSCYQKQVMSKIDITVQSDPHVNKYDCRGAVSLSSSMQSNVPSPFTGGHTHLNMPGSQWGQGQKYLSDHLQSAHYLTLRNEYRERMLHQAVGTRHMSTDISTNTEEKPQLSSKEKFKKAIKEYGSTVIVFHVAISMVSLGSCYLLMSSGVDLVAVLKYLNVGEGVITKAAGSNAGTFVIAYAVHKCFAPVRIGITLTATPFIVRYLRNIGFLKHGAGGGK</sequence>
<accession>A0A0L7LSG1</accession>
<proteinExistence type="predicted"/>
<evidence type="ECO:0000259" key="2">
    <source>
        <dbReference type="Pfam" id="PF06916"/>
    </source>
</evidence>
<dbReference type="Proteomes" id="UP000037510">
    <property type="component" value="Unassembled WGS sequence"/>
</dbReference>
<dbReference type="Pfam" id="PF06916">
    <property type="entry name" value="FAM210A-B_dom"/>
    <property type="match status" value="1"/>
</dbReference>
<keyword evidence="1" id="KW-1133">Transmembrane helix</keyword>
<evidence type="ECO:0000313" key="4">
    <source>
        <dbReference type="Proteomes" id="UP000037510"/>
    </source>
</evidence>
<dbReference type="PANTHER" id="PTHR21377">
    <property type="entry name" value="PROTEIN FAM210B, MITOCHONDRIAL"/>
    <property type="match status" value="1"/>
</dbReference>
<reference evidence="3 4" key="1">
    <citation type="journal article" date="2015" name="Genome Biol. Evol.">
        <title>The genome of winter moth (Operophtera brumata) provides a genomic perspective on sexual dimorphism and phenology.</title>
        <authorList>
            <person name="Derks M.F."/>
            <person name="Smit S."/>
            <person name="Salis L."/>
            <person name="Schijlen E."/>
            <person name="Bossers A."/>
            <person name="Mateman C."/>
            <person name="Pijl A.S."/>
            <person name="de Ridder D."/>
            <person name="Groenen M.A."/>
            <person name="Visser M.E."/>
            <person name="Megens H.J."/>
        </authorList>
    </citation>
    <scope>NUCLEOTIDE SEQUENCE [LARGE SCALE GENOMIC DNA]</scope>
    <source>
        <strain evidence="3">WM2013NL</strain>
        <tissue evidence="3">Head and thorax</tissue>
    </source>
</reference>
<name>A0A0L7LSG1_OPEBR</name>
<feature type="non-terminal residue" evidence="3">
    <location>
        <position position="1"/>
    </location>
</feature>
<dbReference type="AlphaFoldDB" id="A0A0L7LSG1"/>
<comment type="caution">
    <text evidence="3">The sequence shown here is derived from an EMBL/GenBank/DDBJ whole genome shotgun (WGS) entry which is preliminary data.</text>
</comment>
<protein>
    <recommendedName>
        <fullName evidence="2">DUF1279 domain-containing protein</fullName>
    </recommendedName>
</protein>